<dbReference type="Proteomes" id="UP000440367">
    <property type="component" value="Unassembled WGS sequence"/>
</dbReference>
<evidence type="ECO:0000256" key="1">
    <source>
        <dbReference type="SAM" id="MobiDB-lite"/>
    </source>
</evidence>
<feature type="region of interest" description="Disordered" evidence="1">
    <location>
        <begin position="56"/>
        <end position="121"/>
    </location>
</feature>
<comment type="caution">
    <text evidence="2">The sequence shown here is derived from an EMBL/GenBank/DDBJ whole genome shotgun (WGS) entry which is preliminary data.</text>
</comment>
<feature type="compositionally biased region" description="Acidic residues" evidence="1">
    <location>
        <begin position="96"/>
        <end position="115"/>
    </location>
</feature>
<sequence>MFLSSFASLALYGLVPYRQARSFGAGFDYAGKDWAAQIVRAGDTCTMPLQLKISSIEEEREEEAARRSFNTGDLDMQQTSGEVHEDGERYGYSDSTNDEEMEEERDDEDQAEDEENRSAQATMDDLLDYSYPYLGAWVFAFHFDIT</sequence>
<name>A0A6A3VVK4_9STRA</name>
<dbReference type="AlphaFoldDB" id="A0A6A3VVK4"/>
<proteinExistence type="predicted"/>
<dbReference type="EMBL" id="QXGD01004884">
    <property type="protein sequence ID" value="KAE9168385.1"/>
    <property type="molecule type" value="Genomic_DNA"/>
</dbReference>
<accession>A0A6A3VVK4</accession>
<evidence type="ECO:0000313" key="3">
    <source>
        <dbReference type="Proteomes" id="UP000440367"/>
    </source>
</evidence>
<organism evidence="2 3">
    <name type="scientific">Phytophthora fragariae</name>
    <dbReference type="NCBI Taxonomy" id="53985"/>
    <lineage>
        <taxon>Eukaryota</taxon>
        <taxon>Sar</taxon>
        <taxon>Stramenopiles</taxon>
        <taxon>Oomycota</taxon>
        <taxon>Peronosporomycetes</taxon>
        <taxon>Peronosporales</taxon>
        <taxon>Peronosporaceae</taxon>
        <taxon>Phytophthora</taxon>
    </lineage>
</organism>
<reference evidence="2 3" key="1">
    <citation type="submission" date="2018-08" db="EMBL/GenBank/DDBJ databases">
        <title>Genomic investigation of the strawberry pathogen Phytophthora fragariae indicates pathogenicity is determined by transcriptional variation in three key races.</title>
        <authorList>
            <person name="Adams T.M."/>
            <person name="Armitage A.D."/>
            <person name="Sobczyk M.K."/>
            <person name="Bates H.J."/>
            <person name="Dunwell J.M."/>
            <person name="Nellist C.F."/>
            <person name="Harrison R.J."/>
        </authorList>
    </citation>
    <scope>NUCLEOTIDE SEQUENCE [LARGE SCALE GENOMIC DNA]</scope>
    <source>
        <strain evidence="2 3">BC-1</strain>
    </source>
</reference>
<gene>
    <name evidence="2" type="ORF">PF002_g30632</name>
</gene>
<feature type="compositionally biased region" description="Basic and acidic residues" evidence="1">
    <location>
        <begin position="82"/>
        <end position="91"/>
    </location>
</feature>
<evidence type="ECO:0000313" key="2">
    <source>
        <dbReference type="EMBL" id="KAE9168385.1"/>
    </source>
</evidence>
<protein>
    <submittedName>
        <fullName evidence="2">Uncharacterized protein</fullName>
    </submittedName>
</protein>